<dbReference type="Gene3D" id="3.30.50.10">
    <property type="entry name" value="Erythroid Transcription Factor GATA-1, subunit A"/>
    <property type="match status" value="2"/>
</dbReference>
<keyword evidence="4" id="KW-0862">Zinc</keyword>
<dbReference type="GO" id="GO:0006355">
    <property type="term" value="P:regulation of DNA-templated transcription"/>
    <property type="evidence" value="ECO:0007669"/>
    <property type="project" value="InterPro"/>
</dbReference>
<dbReference type="PROSITE" id="PS00344">
    <property type="entry name" value="GATA_ZN_FINGER_1"/>
    <property type="match status" value="2"/>
</dbReference>
<dbReference type="GO" id="GO:0030154">
    <property type="term" value="P:cell differentiation"/>
    <property type="evidence" value="ECO:0007669"/>
    <property type="project" value="TreeGrafter"/>
</dbReference>
<feature type="region of interest" description="Disordered" evidence="7">
    <location>
        <begin position="124"/>
        <end position="153"/>
    </location>
</feature>
<feature type="compositionally biased region" description="Basic and acidic residues" evidence="7">
    <location>
        <begin position="270"/>
        <end position="285"/>
    </location>
</feature>
<dbReference type="SUPFAM" id="SSF57716">
    <property type="entry name" value="Glucocorticoid receptor-like (DNA-binding domain)"/>
    <property type="match status" value="2"/>
</dbReference>
<name>A0A835A960_9POAL</name>
<dbReference type="GO" id="GO:0008270">
    <property type="term" value="F:zinc ion binding"/>
    <property type="evidence" value="ECO:0007669"/>
    <property type="project" value="UniProtKB-KW"/>
</dbReference>
<feature type="domain" description="GATA-type" evidence="8">
    <location>
        <begin position="224"/>
        <end position="278"/>
    </location>
</feature>
<keyword evidence="10" id="KW-1185">Reference proteome</keyword>
<feature type="domain" description="GATA-type" evidence="8">
    <location>
        <begin position="305"/>
        <end position="341"/>
    </location>
</feature>
<dbReference type="InterPro" id="IPR013088">
    <property type="entry name" value="Znf_NHR/GATA"/>
</dbReference>
<evidence type="ECO:0000259" key="8">
    <source>
        <dbReference type="PROSITE" id="PS50114"/>
    </source>
</evidence>
<dbReference type="Pfam" id="PF00320">
    <property type="entry name" value="GATA"/>
    <property type="match status" value="2"/>
</dbReference>
<keyword evidence="3 6" id="KW-0863">Zinc-finger</keyword>
<dbReference type="GO" id="GO:0043565">
    <property type="term" value="F:sequence-specific DNA binding"/>
    <property type="evidence" value="ECO:0007669"/>
    <property type="project" value="InterPro"/>
</dbReference>
<accession>A0A835A960</accession>
<evidence type="ECO:0000256" key="5">
    <source>
        <dbReference type="ARBA" id="ARBA00023159"/>
    </source>
</evidence>
<dbReference type="PANTHER" id="PTHR45658">
    <property type="entry name" value="GATA TRANSCRIPTION FACTOR"/>
    <property type="match status" value="1"/>
</dbReference>
<evidence type="ECO:0000313" key="10">
    <source>
        <dbReference type="Proteomes" id="UP000636709"/>
    </source>
</evidence>
<comment type="similarity">
    <text evidence="1">Belongs to the type IV zinc-finger family. Class A subfamily.</text>
</comment>
<dbReference type="PANTHER" id="PTHR45658:SF37">
    <property type="entry name" value="GATA TRANSCRIPTION FACTOR 2-LIKE"/>
    <property type="match status" value="1"/>
</dbReference>
<keyword evidence="2" id="KW-0479">Metal-binding</keyword>
<dbReference type="AlphaFoldDB" id="A0A835A960"/>
<dbReference type="Proteomes" id="UP000636709">
    <property type="component" value="Unassembled WGS sequence"/>
</dbReference>
<dbReference type="EMBL" id="JACEFO010002583">
    <property type="protein sequence ID" value="KAF8655636.1"/>
    <property type="molecule type" value="Genomic_DNA"/>
</dbReference>
<keyword evidence="5" id="KW-0010">Activator</keyword>
<proteinExistence type="inferred from homology"/>
<reference evidence="9" key="1">
    <citation type="submission" date="2020-07" db="EMBL/GenBank/DDBJ databases">
        <title>Genome sequence and genetic diversity analysis of an under-domesticated orphan crop, white fonio (Digitaria exilis).</title>
        <authorList>
            <person name="Bennetzen J.L."/>
            <person name="Chen S."/>
            <person name="Ma X."/>
            <person name="Wang X."/>
            <person name="Yssel A.E.J."/>
            <person name="Chaluvadi S.R."/>
            <person name="Johnson M."/>
            <person name="Gangashetty P."/>
            <person name="Hamidou F."/>
            <person name="Sanogo M.D."/>
            <person name="Zwaenepoel A."/>
            <person name="Wallace J."/>
            <person name="Van De Peer Y."/>
            <person name="Van Deynze A."/>
        </authorList>
    </citation>
    <scope>NUCLEOTIDE SEQUENCE</scope>
    <source>
        <tissue evidence="9">Leaves</tissue>
    </source>
</reference>
<dbReference type="OrthoDB" id="2162994at2759"/>
<dbReference type="FunFam" id="3.30.50.10:FF:000018">
    <property type="entry name" value="GATA transcription factor"/>
    <property type="match status" value="1"/>
</dbReference>
<dbReference type="CDD" id="cd00202">
    <property type="entry name" value="ZnF_GATA"/>
    <property type="match status" value="2"/>
</dbReference>
<evidence type="ECO:0000256" key="7">
    <source>
        <dbReference type="SAM" id="MobiDB-lite"/>
    </source>
</evidence>
<evidence type="ECO:0000256" key="3">
    <source>
        <dbReference type="ARBA" id="ARBA00022771"/>
    </source>
</evidence>
<protein>
    <recommendedName>
        <fullName evidence="8">GATA-type domain-containing protein</fullName>
    </recommendedName>
</protein>
<gene>
    <name evidence="9" type="ORF">HU200_060953</name>
</gene>
<evidence type="ECO:0000313" key="9">
    <source>
        <dbReference type="EMBL" id="KAF8655636.1"/>
    </source>
</evidence>
<dbReference type="PROSITE" id="PS50114">
    <property type="entry name" value="GATA_ZN_FINGER_2"/>
    <property type="match status" value="2"/>
</dbReference>
<dbReference type="SMART" id="SM00401">
    <property type="entry name" value="ZnF_GATA"/>
    <property type="match status" value="2"/>
</dbReference>
<dbReference type="InterPro" id="IPR051140">
    <property type="entry name" value="GATA_TF"/>
</dbReference>
<evidence type="ECO:0000256" key="1">
    <source>
        <dbReference type="ARBA" id="ARBA00005694"/>
    </source>
</evidence>
<comment type="caution">
    <text evidence="9">The sequence shown here is derived from an EMBL/GenBank/DDBJ whole genome shotgun (WGS) entry which is preliminary data.</text>
</comment>
<dbReference type="InterPro" id="IPR000679">
    <property type="entry name" value="Znf_GATA"/>
</dbReference>
<evidence type="ECO:0000256" key="4">
    <source>
        <dbReference type="ARBA" id="ARBA00022833"/>
    </source>
</evidence>
<sequence>MDVHPANAAAESLGDLFPHQPAALVSFFLGRLPSPPPLESLVPCWLGIFLRNFFVLGFCFAKKVVFGCPLLEERNWNIGVFFFLGSCAGEPWDSDQSNLEWLSGYVEDCFSSSTTYTNHVFARSAPTMPNQSTGKPKLPPPSSSNGRRKKRSLASVMGNDDDEQYIIPLYVEPPLVLIDQKHWMAESELILPKKDNDQEVCQQQKQEQEEEECEKGVLMQVRQERLVKRCSNCLSCETPRWRNGPSGIQMLCNACGLRLKTENRFAPISKEHCGQETKKEQEPGKRRDKKKMIRKTYVSKDLSSEKPEQRCTHCMSSKTPQWRTGPLGPKTLCNACGVRYKSGRLLPEYRPANSPTFVSCLHSNSHKKVMQMRQAIAYKE</sequence>
<evidence type="ECO:0000256" key="6">
    <source>
        <dbReference type="PROSITE-ProRule" id="PRU00094"/>
    </source>
</evidence>
<dbReference type="GO" id="GO:0005634">
    <property type="term" value="C:nucleus"/>
    <property type="evidence" value="ECO:0007669"/>
    <property type="project" value="TreeGrafter"/>
</dbReference>
<feature type="region of interest" description="Disordered" evidence="7">
    <location>
        <begin position="270"/>
        <end position="292"/>
    </location>
</feature>
<organism evidence="9 10">
    <name type="scientific">Digitaria exilis</name>
    <dbReference type="NCBI Taxonomy" id="1010633"/>
    <lineage>
        <taxon>Eukaryota</taxon>
        <taxon>Viridiplantae</taxon>
        <taxon>Streptophyta</taxon>
        <taxon>Embryophyta</taxon>
        <taxon>Tracheophyta</taxon>
        <taxon>Spermatophyta</taxon>
        <taxon>Magnoliopsida</taxon>
        <taxon>Liliopsida</taxon>
        <taxon>Poales</taxon>
        <taxon>Poaceae</taxon>
        <taxon>PACMAD clade</taxon>
        <taxon>Panicoideae</taxon>
        <taxon>Panicodae</taxon>
        <taxon>Paniceae</taxon>
        <taxon>Anthephorinae</taxon>
        <taxon>Digitaria</taxon>
    </lineage>
</organism>
<evidence type="ECO:0000256" key="2">
    <source>
        <dbReference type="ARBA" id="ARBA00022723"/>
    </source>
</evidence>